<dbReference type="AlphaFoldDB" id="A0A6L9LAW5"/>
<dbReference type="PANTHER" id="PTHR43280">
    <property type="entry name" value="ARAC-FAMILY TRANSCRIPTIONAL REGULATOR"/>
    <property type="match status" value="1"/>
</dbReference>
<dbReference type="PANTHER" id="PTHR43280:SF29">
    <property type="entry name" value="ARAC-FAMILY TRANSCRIPTIONAL REGULATOR"/>
    <property type="match status" value="1"/>
</dbReference>
<feature type="transmembrane region" description="Helical" evidence="4">
    <location>
        <begin position="60"/>
        <end position="84"/>
    </location>
</feature>
<feature type="transmembrane region" description="Helical" evidence="4">
    <location>
        <begin position="215"/>
        <end position="232"/>
    </location>
</feature>
<gene>
    <name evidence="6" type="ORF">GK108_03715</name>
</gene>
<feature type="transmembrane region" description="Helical" evidence="4">
    <location>
        <begin position="105"/>
        <end position="127"/>
    </location>
</feature>
<keyword evidence="4" id="KW-0472">Membrane</keyword>
<dbReference type="GO" id="GO:0003700">
    <property type="term" value="F:DNA-binding transcription factor activity"/>
    <property type="evidence" value="ECO:0007669"/>
    <property type="project" value="InterPro"/>
</dbReference>
<keyword evidence="3" id="KW-0804">Transcription</keyword>
<evidence type="ECO:0000313" key="7">
    <source>
        <dbReference type="Proteomes" id="UP000474175"/>
    </source>
</evidence>
<feature type="transmembrane region" description="Helical" evidence="4">
    <location>
        <begin position="6"/>
        <end position="25"/>
    </location>
</feature>
<feature type="domain" description="HTH araC/xylS-type" evidence="5">
    <location>
        <begin position="261"/>
        <end position="369"/>
    </location>
</feature>
<sequence>MTISPFDLILLLGTTQGFILATLLWTNPKGHRLSNRLLGPLIFLLSLMSLAVSVPLTNRWIGLAVELLPLIVAMPLGPLIYFYVKSVLDPSFRLSKRERRHFYPVILDIGAPLIGWIFISGLLLGFFEQKNGPTWGAVMDEYNTYVDIPRWASLTIYLFLTKRLLTASVSSDQHPQLRWLRQLVYVFLAFQIIWFLHLIPYIIPASRNALLDRFGWYPIYVPITIIIYWLGLKGYLQIRTTNVGPQPTKATGTDIPQTTVKQVVATLQQAMVADRIFLDPELTVEKVGQHTQLAPKLISAVINQHLHKNFNSFINEYRIEEVKQRLVDSTHEHLTLTGIAFDCGFNSQATFQRTFKQITGTSPREFVAQHRNKTSQIGI</sequence>
<dbReference type="RefSeq" id="WP_163942940.1">
    <property type="nucleotide sequence ID" value="NZ_JAAFZH010000001.1"/>
</dbReference>
<evidence type="ECO:0000256" key="4">
    <source>
        <dbReference type="SAM" id="Phobius"/>
    </source>
</evidence>
<dbReference type="PROSITE" id="PS01124">
    <property type="entry name" value="HTH_ARAC_FAMILY_2"/>
    <property type="match status" value="1"/>
</dbReference>
<evidence type="ECO:0000313" key="6">
    <source>
        <dbReference type="EMBL" id="NDU93969.1"/>
    </source>
</evidence>
<dbReference type="SMART" id="SM00342">
    <property type="entry name" value="HTH_ARAC"/>
    <property type="match status" value="1"/>
</dbReference>
<evidence type="ECO:0000256" key="3">
    <source>
        <dbReference type="ARBA" id="ARBA00023163"/>
    </source>
</evidence>
<protein>
    <submittedName>
        <fullName evidence="6">Helix-turn-helix transcriptional regulator</fullName>
    </submittedName>
</protein>
<accession>A0A6L9LAW5</accession>
<dbReference type="GO" id="GO:0043565">
    <property type="term" value="F:sequence-specific DNA binding"/>
    <property type="evidence" value="ECO:0007669"/>
    <property type="project" value="InterPro"/>
</dbReference>
<comment type="caution">
    <text evidence="6">The sequence shown here is derived from an EMBL/GenBank/DDBJ whole genome shotgun (WGS) entry which is preliminary data.</text>
</comment>
<feature type="transmembrane region" description="Helical" evidence="4">
    <location>
        <begin position="37"/>
        <end position="54"/>
    </location>
</feature>
<dbReference type="EMBL" id="JAAFZH010000001">
    <property type="protein sequence ID" value="NDU93969.1"/>
    <property type="molecule type" value="Genomic_DNA"/>
</dbReference>
<keyword evidence="1" id="KW-0805">Transcription regulation</keyword>
<keyword evidence="4" id="KW-1133">Transmembrane helix</keyword>
<dbReference type="Pfam" id="PF12833">
    <property type="entry name" value="HTH_18"/>
    <property type="match status" value="1"/>
</dbReference>
<dbReference type="PROSITE" id="PS00041">
    <property type="entry name" value="HTH_ARAC_FAMILY_1"/>
    <property type="match status" value="1"/>
</dbReference>
<dbReference type="SUPFAM" id="SSF46689">
    <property type="entry name" value="Homeodomain-like"/>
    <property type="match status" value="1"/>
</dbReference>
<proteinExistence type="predicted"/>
<organism evidence="6 7">
    <name type="scientific">Spirosoma terrae</name>
    <dbReference type="NCBI Taxonomy" id="1968276"/>
    <lineage>
        <taxon>Bacteria</taxon>
        <taxon>Pseudomonadati</taxon>
        <taxon>Bacteroidota</taxon>
        <taxon>Cytophagia</taxon>
        <taxon>Cytophagales</taxon>
        <taxon>Cytophagaceae</taxon>
        <taxon>Spirosoma</taxon>
    </lineage>
</organism>
<name>A0A6L9LAW5_9BACT</name>
<dbReference type="InterPro" id="IPR018062">
    <property type="entry name" value="HTH_AraC-typ_CS"/>
</dbReference>
<evidence type="ECO:0000256" key="2">
    <source>
        <dbReference type="ARBA" id="ARBA00023125"/>
    </source>
</evidence>
<dbReference type="InterPro" id="IPR018060">
    <property type="entry name" value="HTH_AraC"/>
</dbReference>
<dbReference type="InterPro" id="IPR009057">
    <property type="entry name" value="Homeodomain-like_sf"/>
</dbReference>
<evidence type="ECO:0000259" key="5">
    <source>
        <dbReference type="PROSITE" id="PS01124"/>
    </source>
</evidence>
<keyword evidence="4" id="KW-0812">Transmembrane</keyword>
<dbReference type="Gene3D" id="1.10.10.60">
    <property type="entry name" value="Homeodomain-like"/>
    <property type="match status" value="1"/>
</dbReference>
<evidence type="ECO:0000256" key="1">
    <source>
        <dbReference type="ARBA" id="ARBA00023015"/>
    </source>
</evidence>
<dbReference type="Proteomes" id="UP000474175">
    <property type="component" value="Unassembled WGS sequence"/>
</dbReference>
<keyword evidence="2" id="KW-0238">DNA-binding</keyword>
<keyword evidence="7" id="KW-1185">Reference proteome</keyword>
<reference evidence="6 7" key="1">
    <citation type="submission" date="2020-02" db="EMBL/GenBank/DDBJ databases">
        <title>Draft genome sequence of two Spirosoma agri KCTC 52727 and Spirosoma terrae KCTC 52035.</title>
        <authorList>
            <person name="Rojas J."/>
            <person name="Ambika Manirajan B."/>
            <person name="Suarez C."/>
            <person name="Ratering S."/>
            <person name="Schnell S."/>
        </authorList>
    </citation>
    <scope>NUCLEOTIDE SEQUENCE [LARGE SCALE GENOMIC DNA]</scope>
    <source>
        <strain evidence="6 7">KCTC 52035</strain>
    </source>
</reference>
<feature type="transmembrane region" description="Helical" evidence="4">
    <location>
        <begin position="183"/>
        <end position="203"/>
    </location>
</feature>